<dbReference type="Gene3D" id="1.10.10.10">
    <property type="entry name" value="Winged helix-like DNA-binding domain superfamily/Winged helix DNA-binding domain"/>
    <property type="match status" value="1"/>
</dbReference>
<reference evidence="3" key="1">
    <citation type="journal article" date="2019" name="Int. J. Syst. Evol. Microbiol.">
        <title>The Global Catalogue of Microorganisms (GCM) 10K type strain sequencing project: providing services to taxonomists for standard genome sequencing and annotation.</title>
        <authorList>
            <consortium name="The Broad Institute Genomics Platform"/>
            <consortium name="The Broad Institute Genome Sequencing Center for Infectious Disease"/>
            <person name="Wu L."/>
            <person name="Ma J."/>
        </authorList>
    </citation>
    <scope>NUCLEOTIDE SEQUENCE [LARGE SCALE GENOMIC DNA]</scope>
    <source>
        <strain evidence="3">NBRC 109019</strain>
    </source>
</reference>
<dbReference type="InterPro" id="IPR036388">
    <property type="entry name" value="WH-like_DNA-bd_sf"/>
</dbReference>
<dbReference type="Proteomes" id="UP001321477">
    <property type="component" value="Chromosome"/>
</dbReference>
<accession>A0ABM8H5K6</accession>
<dbReference type="Pfam" id="PF12728">
    <property type="entry name" value="HTH_17"/>
    <property type="match status" value="1"/>
</dbReference>
<feature type="domain" description="Helix-turn-helix" evidence="1">
    <location>
        <begin position="12"/>
        <end position="62"/>
    </location>
</feature>
<dbReference type="RefSeq" id="WP_234659279.1">
    <property type="nucleotide sequence ID" value="NZ_AP027734.1"/>
</dbReference>
<sequence>MNETTTTTAPVLLTQHELAELLQMPERTLEDWRLRSSGPAFLKIGRHVRYEFTDVLAWLGEHRHA</sequence>
<protein>
    <recommendedName>
        <fullName evidence="1">Helix-turn-helix domain-containing protein</fullName>
    </recommendedName>
</protein>
<organism evidence="2 3">
    <name type="scientific">Agromyces marinus</name>
    <dbReference type="NCBI Taxonomy" id="1389020"/>
    <lineage>
        <taxon>Bacteria</taxon>
        <taxon>Bacillati</taxon>
        <taxon>Actinomycetota</taxon>
        <taxon>Actinomycetes</taxon>
        <taxon>Micrococcales</taxon>
        <taxon>Microbacteriaceae</taxon>
        <taxon>Agromyces</taxon>
    </lineage>
</organism>
<dbReference type="InterPro" id="IPR041657">
    <property type="entry name" value="HTH_17"/>
</dbReference>
<gene>
    <name evidence="2" type="ORF">GCM10025870_31490</name>
</gene>
<evidence type="ECO:0000313" key="2">
    <source>
        <dbReference type="EMBL" id="BDZ56076.1"/>
    </source>
</evidence>
<keyword evidence="3" id="KW-1185">Reference proteome</keyword>
<dbReference type="InterPro" id="IPR009061">
    <property type="entry name" value="DNA-bd_dom_put_sf"/>
</dbReference>
<dbReference type="EMBL" id="AP027734">
    <property type="protein sequence ID" value="BDZ56076.1"/>
    <property type="molecule type" value="Genomic_DNA"/>
</dbReference>
<dbReference type="SUPFAM" id="SSF46955">
    <property type="entry name" value="Putative DNA-binding domain"/>
    <property type="match status" value="1"/>
</dbReference>
<evidence type="ECO:0000313" key="3">
    <source>
        <dbReference type="Proteomes" id="UP001321477"/>
    </source>
</evidence>
<proteinExistence type="predicted"/>
<name>A0ABM8H5K6_9MICO</name>
<evidence type="ECO:0000259" key="1">
    <source>
        <dbReference type="Pfam" id="PF12728"/>
    </source>
</evidence>